<protein>
    <submittedName>
        <fullName evidence="2">Uncharacterized protein</fullName>
    </submittedName>
</protein>
<dbReference type="AlphaFoldDB" id="A0AAD6XLX5"/>
<evidence type="ECO:0000313" key="3">
    <source>
        <dbReference type="Proteomes" id="UP001222325"/>
    </source>
</evidence>
<comment type="caution">
    <text evidence="2">The sequence shown here is derived from an EMBL/GenBank/DDBJ whole genome shotgun (WGS) entry which is preliminary data.</text>
</comment>
<name>A0AAD6XLX5_9AGAR</name>
<evidence type="ECO:0000256" key="1">
    <source>
        <dbReference type="SAM" id="MobiDB-lite"/>
    </source>
</evidence>
<feature type="compositionally biased region" description="Low complexity" evidence="1">
    <location>
        <begin position="125"/>
        <end position="144"/>
    </location>
</feature>
<keyword evidence="3" id="KW-1185">Reference proteome</keyword>
<gene>
    <name evidence="2" type="ORF">B0H15DRAFT_857322</name>
</gene>
<dbReference type="EMBL" id="JARJCN010000056">
    <property type="protein sequence ID" value="KAJ7080213.1"/>
    <property type="molecule type" value="Genomic_DNA"/>
</dbReference>
<feature type="region of interest" description="Disordered" evidence="1">
    <location>
        <begin position="28"/>
        <end position="89"/>
    </location>
</feature>
<sequence>MPSSVPVARCPSLAARRSVPSRIVGRARAGAGLQADARDGARRRHEPAASLGGRASRSLAGGGGRRWANATSTTERGTGHGVGCSSTSADRRARRAWKNLCGAGGCGWARGMDLTSSRGRRRLGRAGAARLPSRASRGARALRLWTEPIGADGTSMRRRGVEGTGGGPAAPGRAIQDARRTPHADDGSASRRREKEGKGKGIRSGPPAARRVGVPRHPRPSPVTRRPPIPGPPSLRASRIVGHAARRRADAGGELPGADAGSHRAADAPPRPAPVHAASISACVVCVSTLACPHLPKARKCRARRRPQQARTVHTAGPGCVAFIAVGCVCVPTRIEAPRAPASCPFAHPHAYHVTFRSVDLLRPSWPRKSRKWRQGNACRRRAAFLQHPPRLPQHPNEDCASPLWLFAA</sequence>
<feature type="compositionally biased region" description="Low complexity" evidence="1">
    <location>
        <begin position="48"/>
        <end position="59"/>
    </location>
</feature>
<feature type="region of interest" description="Disordered" evidence="1">
    <location>
        <begin position="119"/>
        <end position="274"/>
    </location>
</feature>
<proteinExistence type="predicted"/>
<evidence type="ECO:0000313" key="2">
    <source>
        <dbReference type="EMBL" id="KAJ7080213.1"/>
    </source>
</evidence>
<accession>A0AAD6XLX5</accession>
<reference evidence="2" key="1">
    <citation type="submission" date="2023-03" db="EMBL/GenBank/DDBJ databases">
        <title>Massive genome expansion in bonnet fungi (Mycena s.s.) driven by repeated elements and novel gene families across ecological guilds.</title>
        <authorList>
            <consortium name="Lawrence Berkeley National Laboratory"/>
            <person name="Harder C.B."/>
            <person name="Miyauchi S."/>
            <person name="Viragh M."/>
            <person name="Kuo A."/>
            <person name="Thoen E."/>
            <person name="Andreopoulos B."/>
            <person name="Lu D."/>
            <person name="Skrede I."/>
            <person name="Drula E."/>
            <person name="Henrissat B."/>
            <person name="Morin E."/>
            <person name="Kohler A."/>
            <person name="Barry K."/>
            <person name="LaButti K."/>
            <person name="Morin E."/>
            <person name="Salamov A."/>
            <person name="Lipzen A."/>
            <person name="Mereny Z."/>
            <person name="Hegedus B."/>
            <person name="Baldrian P."/>
            <person name="Stursova M."/>
            <person name="Weitz H."/>
            <person name="Taylor A."/>
            <person name="Grigoriev I.V."/>
            <person name="Nagy L.G."/>
            <person name="Martin F."/>
            <person name="Kauserud H."/>
        </authorList>
    </citation>
    <scope>NUCLEOTIDE SEQUENCE</scope>
    <source>
        <strain evidence="2">CBHHK173m</strain>
    </source>
</reference>
<feature type="compositionally biased region" description="Basic and acidic residues" evidence="1">
    <location>
        <begin position="176"/>
        <end position="199"/>
    </location>
</feature>
<organism evidence="2 3">
    <name type="scientific">Mycena belliarum</name>
    <dbReference type="NCBI Taxonomy" id="1033014"/>
    <lineage>
        <taxon>Eukaryota</taxon>
        <taxon>Fungi</taxon>
        <taxon>Dikarya</taxon>
        <taxon>Basidiomycota</taxon>
        <taxon>Agaricomycotina</taxon>
        <taxon>Agaricomycetes</taxon>
        <taxon>Agaricomycetidae</taxon>
        <taxon>Agaricales</taxon>
        <taxon>Marasmiineae</taxon>
        <taxon>Mycenaceae</taxon>
        <taxon>Mycena</taxon>
    </lineage>
</organism>
<dbReference type="Proteomes" id="UP001222325">
    <property type="component" value="Unassembled WGS sequence"/>
</dbReference>